<dbReference type="PROSITE" id="PS51444">
    <property type="entry name" value="FH2"/>
    <property type="match status" value="1"/>
</dbReference>
<reference evidence="4 5" key="1">
    <citation type="journal article" date="2024" name="Science">
        <title>Giant polyketide synthase enzymes in the biosynthesis of giant marine polyether toxins.</title>
        <authorList>
            <person name="Fallon T.R."/>
            <person name="Shende V.V."/>
            <person name="Wierzbicki I.H."/>
            <person name="Pendleton A.L."/>
            <person name="Watervoot N.F."/>
            <person name="Auber R.P."/>
            <person name="Gonzalez D.J."/>
            <person name="Wisecaver J.H."/>
            <person name="Moore B.S."/>
        </authorList>
    </citation>
    <scope>NUCLEOTIDE SEQUENCE [LARGE SCALE GENOMIC DNA]</scope>
    <source>
        <strain evidence="4 5">12B1</strain>
    </source>
</reference>
<dbReference type="GO" id="GO:0005856">
    <property type="term" value="C:cytoskeleton"/>
    <property type="evidence" value="ECO:0007669"/>
    <property type="project" value="TreeGrafter"/>
</dbReference>
<evidence type="ECO:0000256" key="1">
    <source>
        <dbReference type="SAM" id="Coils"/>
    </source>
</evidence>
<feature type="compositionally biased region" description="Low complexity" evidence="2">
    <location>
        <begin position="1412"/>
        <end position="1424"/>
    </location>
</feature>
<feature type="compositionally biased region" description="Basic and acidic residues" evidence="2">
    <location>
        <begin position="1234"/>
        <end position="1257"/>
    </location>
</feature>
<dbReference type="InterPro" id="IPR042201">
    <property type="entry name" value="FH2_Formin_sf"/>
</dbReference>
<evidence type="ECO:0000313" key="5">
    <source>
        <dbReference type="Proteomes" id="UP001515480"/>
    </source>
</evidence>
<protein>
    <recommendedName>
        <fullName evidence="3">FH2 domain-containing protein</fullName>
    </recommendedName>
</protein>
<feature type="domain" description="FH2" evidence="3">
    <location>
        <begin position="771"/>
        <end position="1176"/>
    </location>
</feature>
<feature type="region of interest" description="Disordered" evidence="2">
    <location>
        <begin position="1174"/>
        <end position="1210"/>
    </location>
</feature>
<dbReference type="Gene3D" id="1.25.10.10">
    <property type="entry name" value="Leucine-rich Repeat Variant"/>
    <property type="match status" value="1"/>
</dbReference>
<proteinExistence type="predicted"/>
<name>A0AB34JK53_PRYPA</name>
<dbReference type="SMART" id="SM00498">
    <property type="entry name" value="FH2"/>
    <property type="match status" value="1"/>
</dbReference>
<feature type="region of interest" description="Disordered" evidence="2">
    <location>
        <begin position="564"/>
        <end position="765"/>
    </location>
</feature>
<dbReference type="GO" id="GO:0030866">
    <property type="term" value="P:cortical actin cytoskeleton organization"/>
    <property type="evidence" value="ECO:0007669"/>
    <property type="project" value="TreeGrafter"/>
</dbReference>
<dbReference type="Pfam" id="PF02181">
    <property type="entry name" value="FH2"/>
    <property type="match status" value="1"/>
</dbReference>
<keyword evidence="5" id="KW-1185">Reference proteome</keyword>
<accession>A0AB34JK53</accession>
<evidence type="ECO:0000256" key="2">
    <source>
        <dbReference type="SAM" id="MobiDB-lite"/>
    </source>
</evidence>
<feature type="region of interest" description="Disordered" evidence="2">
    <location>
        <begin position="1371"/>
        <end position="1452"/>
    </location>
</feature>
<dbReference type="Gene3D" id="1.20.58.2220">
    <property type="entry name" value="Formin, FH2 domain"/>
    <property type="match status" value="1"/>
</dbReference>
<dbReference type="PRINTS" id="PR01217">
    <property type="entry name" value="PRICHEXTENSN"/>
</dbReference>
<keyword evidence="1" id="KW-0175">Coiled coil</keyword>
<dbReference type="EMBL" id="JBGBPQ010000007">
    <property type="protein sequence ID" value="KAL1521899.1"/>
    <property type="molecule type" value="Genomic_DNA"/>
</dbReference>
<feature type="region of interest" description="Disordered" evidence="2">
    <location>
        <begin position="1226"/>
        <end position="1295"/>
    </location>
</feature>
<feature type="coiled-coil region" evidence="1">
    <location>
        <begin position="471"/>
        <end position="498"/>
    </location>
</feature>
<feature type="compositionally biased region" description="Polar residues" evidence="2">
    <location>
        <begin position="1"/>
        <end position="16"/>
    </location>
</feature>
<organism evidence="4 5">
    <name type="scientific">Prymnesium parvum</name>
    <name type="common">Toxic golden alga</name>
    <dbReference type="NCBI Taxonomy" id="97485"/>
    <lineage>
        <taxon>Eukaryota</taxon>
        <taxon>Haptista</taxon>
        <taxon>Haptophyta</taxon>
        <taxon>Prymnesiophyceae</taxon>
        <taxon>Prymnesiales</taxon>
        <taxon>Prymnesiaceae</taxon>
        <taxon>Prymnesium</taxon>
    </lineage>
</organism>
<evidence type="ECO:0000259" key="3">
    <source>
        <dbReference type="PROSITE" id="PS51444"/>
    </source>
</evidence>
<feature type="region of interest" description="Disordered" evidence="2">
    <location>
        <begin position="1"/>
        <end position="54"/>
    </location>
</feature>
<dbReference type="GO" id="GO:0005737">
    <property type="term" value="C:cytoplasm"/>
    <property type="evidence" value="ECO:0007669"/>
    <property type="project" value="TreeGrafter"/>
</dbReference>
<feature type="compositionally biased region" description="Low complexity" evidence="2">
    <location>
        <begin position="1381"/>
        <end position="1392"/>
    </location>
</feature>
<gene>
    <name evidence="4" type="ORF">AB1Y20_021550</name>
</gene>
<dbReference type="InterPro" id="IPR016024">
    <property type="entry name" value="ARM-type_fold"/>
</dbReference>
<dbReference type="PANTHER" id="PTHR45920">
    <property type="entry name" value="FORMIN HOMOLOGY 2 DOMAIN CONTAINING, ISOFORM I"/>
    <property type="match status" value="1"/>
</dbReference>
<feature type="compositionally biased region" description="Pro residues" evidence="2">
    <location>
        <begin position="613"/>
        <end position="757"/>
    </location>
</feature>
<dbReference type="InterPro" id="IPR015425">
    <property type="entry name" value="FH2_Formin"/>
</dbReference>
<dbReference type="Proteomes" id="UP001515480">
    <property type="component" value="Unassembled WGS sequence"/>
</dbReference>
<sequence length="1452" mass="155875">MSSEPASPPKNKSSAESLGDRQAEDSLAPASTSAAPLPTSGEPEEAAEPPRSSLKVNIVGSDGARMEFELHSSRSLAEQVEAIHKEVGDPERNAKDCALFYPWKNCYVTAESWLEGVPGWLDPEKDLKLALKPEVEVRELLAQLKHGRDKDLCKRLVFNLNILNVPGLQSGLFTEEFVAQNGLTILLELVNQENDDEDGVPTKQSSALQGYCLQALRTALVWQSAMWQMGQGEAFLLFELLYSTHVVRQALEILFVFLNAREKASDSFRAILLAASASARSHDEPPLKVLVQHLNSGDLDLKLNSLTLINSLIHAAPTRHEQRRLMFNLDRLRCNELLLLNIDTKDDNFQTQLDVYVGLTQTFDLPGSWYEADFYKGKAQQLALELEAARRSLDQYRSRQPLVALLQAQVHRAHQLERRVRAAGVRLPYGRGCRHDSEKARATRLEANSLDLLKMVSECLTDETMNEVQPLLRWQRQAEALTEAIKRQRARREAWEKVSSELKKGGVVVAHGSAQNGPVNLTLEGATALVQYNKAAGEAQSLEAWAYAGAAASFVASQGAALSEAGSEKGKLTPRGRASLIPMPQERRTAAAHGSGKDAPAPPSAAQSGGPAPLAPPPIVSPGGLTPPPLAPPPIVSPGGLAPPPLAPPPIGGLTPPPLAPPPIAPGGGLAPPPLAPPPLAPPGGLAPPPLAPPPIAPPGGLAPPPLAPPPIGIPGGLAPPPPPIAGGAPPPPAIPGNVPAPPPPPPAPGAPMPPGVPMAAAVPRGVPQPTKPVITPGAKMKVLHWTRILCDPEKDKDTLWAQLPPLEFDIDDFESKFAQKVANTKSATAADVSSADKVSQLVKVLEPKRSNAVGILISTLPSLKEIKSAIALLDESKLSREQVEQIRIQLATPEEMEQIQSQDGPDVRWDKPENFLKTMMSIPRIGIRLRCWSIKLGFAERYEELVHPLESVGNAFMEVKESLPFRLVLGALLAYGNYMNGGTAKGQADGFNLADLKQVSETKATASKKTLLQYALEEAQGRVQAAGDDADEELTNILQLPQSMPNLDAAVKVDLKELTANLNALASDVRVVKNAAESEPEQPAHQRPDPFKSVMTKFGEDADNKVKELQSSLKRAEEGQKEARRFFGFAASLKDDQILPFFGEFVDIYKKSLPPPEKKPAAKKGDWRGALAGEAAAKAAARAEKHEAKDSRERIATTGGAKQDPSSANGEEAFQKLITSIHAGKQLMPLDPSENRAKKEQSKQADARPLADRPLNEKVGAPFSASKAGNRVSMSSSDDEDEHGSARAPIVKLRPTPKLEIKECSMDVGPRLSKVGAKSARAAILQRMQEQEQAKLRAEMRLQEAASSKLAGSIKRASLGFNRMSSVLNLGGDGQEKSATTTPVPTPLGTPRDPRSSVVKGAENSSRVQFALASESESADPSAPKMPTRAPRTAVLDVSASMDLSYRSTRL</sequence>
<evidence type="ECO:0000313" key="4">
    <source>
        <dbReference type="EMBL" id="KAL1521899.1"/>
    </source>
</evidence>
<feature type="compositionally biased region" description="Low complexity" evidence="2">
    <location>
        <begin position="26"/>
        <end position="40"/>
    </location>
</feature>
<dbReference type="SUPFAM" id="SSF101447">
    <property type="entry name" value="Formin homology 2 domain (FH2 domain)"/>
    <property type="match status" value="1"/>
</dbReference>
<dbReference type="InterPro" id="IPR011989">
    <property type="entry name" value="ARM-like"/>
</dbReference>
<feature type="compositionally biased region" description="Basic and acidic residues" evidence="2">
    <location>
        <begin position="1182"/>
        <end position="1196"/>
    </location>
</feature>
<dbReference type="InterPro" id="IPR056771">
    <property type="entry name" value="FH3_FHOD1-3-like"/>
</dbReference>
<dbReference type="SUPFAM" id="SSF48371">
    <property type="entry name" value="ARM repeat"/>
    <property type="match status" value="1"/>
</dbReference>
<comment type="caution">
    <text evidence="4">The sequence shown here is derived from an EMBL/GenBank/DDBJ whole genome shotgun (WGS) entry which is preliminary data.</text>
</comment>
<dbReference type="GO" id="GO:0051015">
    <property type="term" value="F:actin filament binding"/>
    <property type="evidence" value="ECO:0007669"/>
    <property type="project" value="TreeGrafter"/>
</dbReference>
<dbReference type="PANTHER" id="PTHR45920:SF7">
    <property type="entry name" value="FORMIN-G"/>
    <property type="match status" value="1"/>
</dbReference>
<dbReference type="Pfam" id="PF24959">
    <property type="entry name" value="FH3_FHOD1-3"/>
    <property type="match status" value="1"/>
</dbReference>